<evidence type="ECO:0000313" key="1">
    <source>
        <dbReference type="EMBL" id="MEJ8660687.1"/>
    </source>
</evidence>
<protein>
    <submittedName>
        <fullName evidence="1">Choice-of-anchor K domain-containing protein</fullName>
    </submittedName>
</protein>
<sequence>MDASQFSGLQTKRLAWGDVTDDVKSSYVFEGCSTQVSLDGIPSVIGTFKHYNHVIPMPPNPMFTAELTVTVAFGNKDRRTVGPMKFQHHETPNVGASQEDTVELEEVKFEQVVEVDGRRYDMHVQGFLQFGQITRHFVSVEDAKDPNTAELRASFTPYQGPA</sequence>
<accession>A0ACC6QQD1</accession>
<gene>
    <name evidence="1" type="ORF">WKI58_29925</name>
</gene>
<reference evidence="1" key="1">
    <citation type="submission" date="2024-03" db="EMBL/GenBank/DDBJ databases">
        <title>Novel Streptomyces species of biotechnological and ecological value are a feature of Machair soil.</title>
        <authorList>
            <person name="Prole J.R."/>
            <person name="Goodfellow M."/>
            <person name="Allenby N."/>
            <person name="Ward A.C."/>
        </authorList>
    </citation>
    <scope>NUCLEOTIDE SEQUENCE</scope>
    <source>
        <strain evidence="1">MS1.AVA.4</strain>
    </source>
</reference>
<comment type="caution">
    <text evidence="1">The sequence shown here is derived from an EMBL/GenBank/DDBJ whole genome shotgun (WGS) entry which is preliminary data.</text>
</comment>
<dbReference type="EMBL" id="JBBKAI010000002">
    <property type="protein sequence ID" value="MEJ8660687.1"/>
    <property type="molecule type" value="Genomic_DNA"/>
</dbReference>
<keyword evidence="2" id="KW-1185">Reference proteome</keyword>
<organism evidence="1 2">
    <name type="scientific">Streptomyces pratisoli</name>
    <dbReference type="NCBI Taxonomy" id="3139917"/>
    <lineage>
        <taxon>Bacteria</taxon>
        <taxon>Bacillati</taxon>
        <taxon>Actinomycetota</taxon>
        <taxon>Actinomycetes</taxon>
        <taxon>Kitasatosporales</taxon>
        <taxon>Streptomycetaceae</taxon>
        <taxon>Streptomyces</taxon>
    </lineage>
</organism>
<evidence type="ECO:0000313" key="2">
    <source>
        <dbReference type="Proteomes" id="UP001375539"/>
    </source>
</evidence>
<name>A0ACC6QQD1_9ACTN</name>
<proteinExistence type="predicted"/>
<dbReference type="Proteomes" id="UP001375539">
    <property type="component" value="Unassembled WGS sequence"/>
</dbReference>